<keyword evidence="6 10" id="KW-0406">Ion transport</keyword>
<dbReference type="CDD" id="cd12151">
    <property type="entry name" value="F1-ATPase_gamma"/>
    <property type="match status" value="1"/>
</dbReference>
<evidence type="ECO:0000256" key="10">
    <source>
        <dbReference type="HAMAP-Rule" id="MF_00815"/>
    </source>
</evidence>
<keyword evidence="5 10" id="KW-0375">Hydrogen ion transport</keyword>
<sequence length="286" mass="32066">MNIRSVRKKIKSIANVKKITGAMEMVSVIKMKKAQTAALDVRPYQEAIDGIIKEITAKADISASPLLINPAPEIKRELSIVVSTNKGLCGAYNFNLFRFVIKNTQLENNDFIVIGKKGALFLNKIGAAISADFSHGQTAINDVSAIFKLAVDGFLKNQYSKVNIFYNKFISTLTNEPVKEVILPVTYKVESEENIELSARREFVIEPSPQELIDQLLRSYVEEKIRNCLIQGEAGEHSSRMIAMKNATENAENVIYNLTLLRNRIRQEKITNELLDMVTAKESVEV</sequence>
<dbReference type="PANTHER" id="PTHR11693:SF22">
    <property type="entry name" value="ATP SYNTHASE SUBUNIT GAMMA, MITOCHONDRIAL"/>
    <property type="match status" value="1"/>
</dbReference>
<comment type="similarity">
    <text evidence="3 10">Belongs to the ATPase gamma chain family.</text>
</comment>
<accession>A0A1F7JAA1</accession>
<dbReference type="NCBIfam" id="TIGR01146">
    <property type="entry name" value="ATPsyn_F1gamma"/>
    <property type="match status" value="1"/>
</dbReference>
<dbReference type="InterPro" id="IPR000131">
    <property type="entry name" value="ATP_synth_F1_gsu"/>
</dbReference>
<evidence type="ECO:0000256" key="2">
    <source>
        <dbReference type="ARBA" id="ARBA00004170"/>
    </source>
</evidence>
<comment type="function">
    <text evidence="1 10">Produces ATP from ADP in the presence of a proton gradient across the membrane. The gamma chain is believed to be important in regulating ATPase activity and the flow of protons through the CF(0) complex.</text>
</comment>
<dbReference type="Gene3D" id="1.10.287.80">
    <property type="entry name" value="ATP synthase, gamma subunit, helix hairpin domain"/>
    <property type="match status" value="1"/>
</dbReference>
<evidence type="ECO:0000256" key="9">
    <source>
        <dbReference type="ARBA" id="ARBA00023310"/>
    </source>
</evidence>
<name>A0A1F7JAA1_9BACT</name>
<dbReference type="PANTHER" id="PTHR11693">
    <property type="entry name" value="ATP SYNTHASE GAMMA CHAIN"/>
    <property type="match status" value="1"/>
</dbReference>
<protein>
    <recommendedName>
        <fullName evidence="10">ATP synthase gamma chain</fullName>
    </recommendedName>
    <alternativeName>
        <fullName evidence="10">ATP synthase F1 sector gamma subunit</fullName>
    </alternativeName>
    <alternativeName>
        <fullName evidence="10">F-ATPase gamma subunit</fullName>
    </alternativeName>
</protein>
<dbReference type="GO" id="GO:0042777">
    <property type="term" value="P:proton motive force-driven plasma membrane ATP synthesis"/>
    <property type="evidence" value="ECO:0007669"/>
    <property type="project" value="UniProtKB-UniRule"/>
</dbReference>
<dbReference type="SUPFAM" id="SSF52943">
    <property type="entry name" value="ATP synthase (F1-ATPase), gamma subunit"/>
    <property type="match status" value="1"/>
</dbReference>
<dbReference type="GO" id="GO:0046933">
    <property type="term" value="F:proton-transporting ATP synthase activity, rotational mechanism"/>
    <property type="evidence" value="ECO:0007669"/>
    <property type="project" value="UniProtKB-UniRule"/>
</dbReference>
<dbReference type="STRING" id="1802069.A2970_01150"/>
<comment type="subcellular location">
    <subcellularLocation>
        <location evidence="10">Cell membrane</location>
        <topology evidence="10">Peripheral membrane protein</topology>
    </subcellularLocation>
    <subcellularLocation>
        <location evidence="2">Membrane</location>
        <topology evidence="2">Peripheral membrane protein</topology>
    </subcellularLocation>
</comment>
<dbReference type="AlphaFoldDB" id="A0A1F7JAA1"/>
<reference evidence="11 12" key="1">
    <citation type="journal article" date="2016" name="Nat. Commun.">
        <title>Thousands of microbial genomes shed light on interconnected biogeochemical processes in an aquifer system.</title>
        <authorList>
            <person name="Anantharaman K."/>
            <person name="Brown C.T."/>
            <person name="Hug L.A."/>
            <person name="Sharon I."/>
            <person name="Castelle C.J."/>
            <person name="Probst A.J."/>
            <person name="Thomas B.C."/>
            <person name="Singh A."/>
            <person name="Wilkins M.J."/>
            <person name="Karaoz U."/>
            <person name="Brodie E.L."/>
            <person name="Williams K.H."/>
            <person name="Hubbard S.S."/>
            <person name="Banfield J.F."/>
        </authorList>
    </citation>
    <scope>NUCLEOTIDE SEQUENCE [LARGE SCALE GENOMIC DNA]</scope>
</reference>
<organism evidence="11 12">
    <name type="scientific">Candidatus Roizmanbacteria bacterium RIFCSPLOWO2_01_FULL_44_13</name>
    <dbReference type="NCBI Taxonomy" id="1802069"/>
    <lineage>
        <taxon>Bacteria</taxon>
        <taxon>Candidatus Roizmaniibacteriota</taxon>
    </lineage>
</organism>
<dbReference type="EMBL" id="MGAT01000021">
    <property type="protein sequence ID" value="OGK52541.1"/>
    <property type="molecule type" value="Genomic_DNA"/>
</dbReference>
<evidence type="ECO:0000256" key="1">
    <source>
        <dbReference type="ARBA" id="ARBA00003456"/>
    </source>
</evidence>
<evidence type="ECO:0000313" key="11">
    <source>
        <dbReference type="EMBL" id="OGK52541.1"/>
    </source>
</evidence>
<proteinExistence type="inferred from homology"/>
<dbReference type="Proteomes" id="UP000178857">
    <property type="component" value="Unassembled WGS sequence"/>
</dbReference>
<comment type="caution">
    <text evidence="11">The sequence shown here is derived from an EMBL/GenBank/DDBJ whole genome shotgun (WGS) entry which is preliminary data.</text>
</comment>
<dbReference type="Gene3D" id="3.40.1380.10">
    <property type="match status" value="1"/>
</dbReference>
<evidence type="ECO:0000256" key="7">
    <source>
        <dbReference type="ARBA" id="ARBA00023136"/>
    </source>
</evidence>
<dbReference type="Pfam" id="PF00231">
    <property type="entry name" value="ATP-synt"/>
    <property type="match status" value="1"/>
</dbReference>
<evidence type="ECO:0000256" key="8">
    <source>
        <dbReference type="ARBA" id="ARBA00023196"/>
    </source>
</evidence>
<dbReference type="InterPro" id="IPR035968">
    <property type="entry name" value="ATP_synth_F1_ATPase_gsu"/>
</dbReference>
<dbReference type="GO" id="GO:0005524">
    <property type="term" value="F:ATP binding"/>
    <property type="evidence" value="ECO:0007669"/>
    <property type="project" value="UniProtKB-UniRule"/>
</dbReference>
<keyword evidence="10" id="KW-1003">Cell membrane</keyword>
<keyword evidence="8 10" id="KW-0139">CF(1)</keyword>
<dbReference type="GO" id="GO:0045259">
    <property type="term" value="C:proton-transporting ATP synthase complex"/>
    <property type="evidence" value="ECO:0007669"/>
    <property type="project" value="UniProtKB-KW"/>
</dbReference>
<evidence type="ECO:0000256" key="4">
    <source>
        <dbReference type="ARBA" id="ARBA00022448"/>
    </source>
</evidence>
<evidence type="ECO:0000256" key="5">
    <source>
        <dbReference type="ARBA" id="ARBA00022781"/>
    </source>
</evidence>
<gene>
    <name evidence="10" type="primary">atpG</name>
    <name evidence="11" type="ORF">A2970_01150</name>
</gene>
<dbReference type="PRINTS" id="PR00126">
    <property type="entry name" value="ATPASEGAMMA"/>
</dbReference>
<dbReference type="HAMAP" id="MF_00815">
    <property type="entry name" value="ATP_synth_gamma_bact"/>
    <property type="match status" value="1"/>
</dbReference>
<dbReference type="GO" id="GO:0005886">
    <property type="term" value="C:plasma membrane"/>
    <property type="evidence" value="ECO:0007669"/>
    <property type="project" value="UniProtKB-SubCell"/>
</dbReference>
<evidence type="ECO:0000256" key="6">
    <source>
        <dbReference type="ARBA" id="ARBA00023065"/>
    </source>
</evidence>
<keyword evidence="4 10" id="KW-0813">Transport</keyword>
<comment type="subunit">
    <text evidence="10">F-type ATPases have 2 components, CF(1) - the catalytic core - and CF(0) - the membrane proton channel. CF(1) has five subunits: alpha(3), beta(3), gamma(1), delta(1), epsilon(1). CF(0) has three main subunits: a, b and c.</text>
</comment>
<keyword evidence="7 10" id="KW-0472">Membrane</keyword>
<evidence type="ECO:0000313" key="12">
    <source>
        <dbReference type="Proteomes" id="UP000178857"/>
    </source>
</evidence>
<keyword evidence="9 10" id="KW-0066">ATP synthesis</keyword>
<evidence type="ECO:0000256" key="3">
    <source>
        <dbReference type="ARBA" id="ARBA00007681"/>
    </source>
</evidence>